<dbReference type="InterPro" id="IPR006027">
    <property type="entry name" value="NusB_RsmB_TIM44"/>
</dbReference>
<dbReference type="Pfam" id="PF01029">
    <property type="entry name" value="NusB"/>
    <property type="match status" value="1"/>
</dbReference>
<keyword evidence="9" id="KW-1185">Reference proteome</keyword>
<feature type="binding site" evidence="5">
    <location>
        <begin position="356"/>
        <end position="362"/>
    </location>
    <ligand>
        <name>S-adenosyl-L-methionine</name>
        <dbReference type="ChEBI" id="CHEBI:59789"/>
    </ligand>
</feature>
<evidence type="ECO:0000256" key="1">
    <source>
        <dbReference type="ARBA" id="ARBA00022603"/>
    </source>
</evidence>
<evidence type="ECO:0000256" key="5">
    <source>
        <dbReference type="PROSITE-ProRule" id="PRU01023"/>
    </source>
</evidence>
<keyword evidence="4 5" id="KW-0694">RNA-binding</keyword>
<protein>
    <submittedName>
        <fullName evidence="8">Transcription antitermination factor NusB</fullName>
    </submittedName>
</protein>
<dbReference type="Gene3D" id="3.40.50.150">
    <property type="entry name" value="Vaccinia Virus protein VP39"/>
    <property type="match status" value="1"/>
</dbReference>
<gene>
    <name evidence="8" type="ORF">GCM10009762_14070</name>
</gene>
<evidence type="ECO:0000259" key="7">
    <source>
        <dbReference type="PROSITE" id="PS51686"/>
    </source>
</evidence>
<feature type="active site" description="Nucleophile" evidence="5">
    <location>
        <position position="481"/>
    </location>
</feature>
<evidence type="ECO:0000256" key="3">
    <source>
        <dbReference type="ARBA" id="ARBA00022691"/>
    </source>
</evidence>
<feature type="domain" description="SAM-dependent MTase RsmB/NOP-type" evidence="7">
    <location>
        <begin position="234"/>
        <end position="548"/>
    </location>
</feature>
<dbReference type="Proteomes" id="UP001501288">
    <property type="component" value="Unassembled WGS sequence"/>
</dbReference>
<evidence type="ECO:0000313" key="8">
    <source>
        <dbReference type="EMBL" id="GAA1541764.1"/>
    </source>
</evidence>
<comment type="caution">
    <text evidence="8">The sequence shown here is derived from an EMBL/GenBank/DDBJ whole genome shotgun (WGS) entry which is preliminary data.</text>
</comment>
<dbReference type="PANTHER" id="PTHR22807:SF53">
    <property type="entry name" value="RIBOSOMAL RNA SMALL SUBUNIT METHYLTRANSFERASE B-RELATED"/>
    <property type="match status" value="1"/>
</dbReference>
<sequence length="549" mass="58456">MADAREGSGGYGRGSNPRRDDRGDGRGSRGGHDASRRDAKGRERSDARLRGAGHRSAAAPSERRRSGDPARTAALAVLRAVDDGAYANLEMPKVLRRHDLSGRDAAFATELALGTIRRQGLYDRVIEVGAGRAPADIDPIVLDILRLGVHQLLSMRVPTHAATSETVALAREHAGAGASGFVNAVLRRAGERDRDTWIADLTRGVEDADDVRAIATSHPAWVVSALRQALRGHEAAGGEGQPSLDDALDALLAADNEAPRVALVARPGLAGVDELVEAGAELSDLSPIAATLPFGDPANIPAVRETRAAVQDEGSQLLAIALAEAPVEPAKPIEADNEMAEASARPTTGERWLDMCAGPGGKAAVLGSIAHLRGHVLFCNESSEHRTELVRRTLRALLDDGADIYVGTGDGRELGSEEPATYDRVLLDAPCTGLGAMRRRPESRWRRRPFDVAELAALQVELLNSALDATRPGGIVGYATCSPHPAETIAVVGEVLGARDDVVQEDAWPYFLDAYDEPIERIGTLPSVQLWPHVHGTDAMFFALLRKTR</sequence>
<dbReference type="PANTHER" id="PTHR22807">
    <property type="entry name" value="NOP2 YEAST -RELATED NOL1/NOP2/FMU SUN DOMAIN-CONTAINING"/>
    <property type="match status" value="1"/>
</dbReference>
<dbReference type="InterPro" id="IPR029063">
    <property type="entry name" value="SAM-dependent_MTases_sf"/>
</dbReference>
<name>A0ABN2BJL7_9MICO</name>
<dbReference type="PROSITE" id="PS51686">
    <property type="entry name" value="SAM_MT_RSMB_NOP"/>
    <property type="match status" value="1"/>
</dbReference>
<keyword evidence="1 5" id="KW-0489">Methyltransferase</keyword>
<feature type="binding site" evidence="5">
    <location>
        <position position="428"/>
    </location>
    <ligand>
        <name>S-adenosyl-L-methionine</name>
        <dbReference type="ChEBI" id="CHEBI:59789"/>
    </ligand>
</feature>
<accession>A0ABN2BJL7</accession>
<dbReference type="InterPro" id="IPR049560">
    <property type="entry name" value="MeTrfase_RsmB-F_NOP2_cat"/>
</dbReference>
<dbReference type="RefSeq" id="WP_415544517.1">
    <property type="nucleotide sequence ID" value="NZ_BAAANV010000035.1"/>
</dbReference>
<dbReference type="SUPFAM" id="SSF48013">
    <property type="entry name" value="NusB-like"/>
    <property type="match status" value="1"/>
</dbReference>
<dbReference type="InterPro" id="IPR001678">
    <property type="entry name" value="MeTrfase_RsmB-F_NOP2_dom"/>
</dbReference>
<dbReference type="InterPro" id="IPR035926">
    <property type="entry name" value="NusB-like_sf"/>
</dbReference>
<dbReference type="Pfam" id="PF01189">
    <property type="entry name" value="Methyltr_RsmB-F"/>
    <property type="match status" value="1"/>
</dbReference>
<reference evidence="8 9" key="1">
    <citation type="journal article" date="2019" name="Int. J. Syst. Evol. Microbiol.">
        <title>The Global Catalogue of Microorganisms (GCM) 10K type strain sequencing project: providing services to taxonomists for standard genome sequencing and annotation.</title>
        <authorList>
            <consortium name="The Broad Institute Genomics Platform"/>
            <consortium name="The Broad Institute Genome Sequencing Center for Infectious Disease"/>
            <person name="Wu L."/>
            <person name="Ma J."/>
        </authorList>
    </citation>
    <scope>NUCLEOTIDE SEQUENCE [LARGE SCALE GENOMIC DNA]</scope>
    <source>
        <strain evidence="8 9">JCM 14588</strain>
    </source>
</reference>
<proteinExistence type="inferred from homology"/>
<evidence type="ECO:0000313" key="9">
    <source>
        <dbReference type="Proteomes" id="UP001501288"/>
    </source>
</evidence>
<feature type="compositionally biased region" description="Basic and acidic residues" evidence="6">
    <location>
        <begin position="17"/>
        <end position="49"/>
    </location>
</feature>
<evidence type="ECO:0000256" key="2">
    <source>
        <dbReference type="ARBA" id="ARBA00022679"/>
    </source>
</evidence>
<organism evidence="8 9">
    <name type="scientific">Dermacoccus barathri</name>
    <dbReference type="NCBI Taxonomy" id="322601"/>
    <lineage>
        <taxon>Bacteria</taxon>
        <taxon>Bacillati</taxon>
        <taxon>Actinomycetota</taxon>
        <taxon>Actinomycetes</taxon>
        <taxon>Micrococcales</taxon>
        <taxon>Dermacoccaceae</taxon>
        <taxon>Dermacoccus</taxon>
    </lineage>
</organism>
<dbReference type="CDD" id="cd02440">
    <property type="entry name" value="AdoMet_MTases"/>
    <property type="match status" value="1"/>
</dbReference>
<evidence type="ECO:0000256" key="4">
    <source>
        <dbReference type="ARBA" id="ARBA00022884"/>
    </source>
</evidence>
<dbReference type="Gene3D" id="1.10.940.10">
    <property type="entry name" value="NusB-like"/>
    <property type="match status" value="1"/>
</dbReference>
<comment type="similarity">
    <text evidence="5">Belongs to the class I-like SAM-binding methyltransferase superfamily. RsmB/NOP family.</text>
</comment>
<feature type="binding site" evidence="5">
    <location>
        <position position="381"/>
    </location>
    <ligand>
        <name>S-adenosyl-L-methionine</name>
        <dbReference type="ChEBI" id="CHEBI:59789"/>
    </ligand>
</feature>
<keyword evidence="2 5" id="KW-0808">Transferase</keyword>
<evidence type="ECO:0000256" key="6">
    <source>
        <dbReference type="SAM" id="MobiDB-lite"/>
    </source>
</evidence>
<dbReference type="PRINTS" id="PR02008">
    <property type="entry name" value="RCMTFAMILY"/>
</dbReference>
<feature type="binding site" evidence="5">
    <location>
        <position position="410"/>
    </location>
    <ligand>
        <name>S-adenosyl-L-methionine</name>
        <dbReference type="ChEBI" id="CHEBI:59789"/>
    </ligand>
</feature>
<feature type="region of interest" description="Disordered" evidence="6">
    <location>
        <begin position="1"/>
        <end position="70"/>
    </location>
</feature>
<dbReference type="EMBL" id="BAAANV010000035">
    <property type="protein sequence ID" value="GAA1541764.1"/>
    <property type="molecule type" value="Genomic_DNA"/>
</dbReference>
<keyword evidence="3 5" id="KW-0949">S-adenosyl-L-methionine</keyword>
<dbReference type="InterPro" id="IPR023267">
    <property type="entry name" value="RCMT"/>
</dbReference>
<dbReference type="SUPFAM" id="SSF53335">
    <property type="entry name" value="S-adenosyl-L-methionine-dependent methyltransferases"/>
    <property type="match status" value="1"/>
</dbReference>